<reference evidence="1 2" key="1">
    <citation type="submission" date="2017-07" db="EMBL/GenBank/DDBJ databases">
        <title>The genome sequence of Paludifilum halophilum highlights mechanisms for microbial adaptation to high salt environemnts.</title>
        <authorList>
            <person name="Belbahri L."/>
        </authorList>
    </citation>
    <scope>NUCLEOTIDE SEQUENCE [LARGE SCALE GENOMIC DNA]</scope>
    <source>
        <strain evidence="1 2">DSM 102817</strain>
    </source>
</reference>
<dbReference type="Pfam" id="PF08747">
    <property type="entry name" value="BrxB"/>
    <property type="match status" value="1"/>
</dbReference>
<comment type="caution">
    <text evidence="1">The sequence shown here is derived from an EMBL/GenBank/DDBJ whole genome shotgun (WGS) entry which is preliminary data.</text>
</comment>
<dbReference type="InterPro" id="IPR014858">
    <property type="entry name" value="BrxB"/>
</dbReference>
<dbReference type="RefSeq" id="WP_094264421.1">
    <property type="nucleotide sequence ID" value="NZ_NOWF01000005.1"/>
</dbReference>
<evidence type="ECO:0000313" key="2">
    <source>
        <dbReference type="Proteomes" id="UP000215459"/>
    </source>
</evidence>
<dbReference type="OrthoDB" id="1093513at2"/>
<dbReference type="EMBL" id="NOWF01000005">
    <property type="protein sequence ID" value="OYD07751.1"/>
    <property type="molecule type" value="Genomic_DNA"/>
</dbReference>
<dbReference type="AlphaFoldDB" id="A0A235B690"/>
<evidence type="ECO:0008006" key="3">
    <source>
        <dbReference type="Google" id="ProtNLM"/>
    </source>
</evidence>
<dbReference type="Proteomes" id="UP000215459">
    <property type="component" value="Unassembled WGS sequence"/>
</dbReference>
<evidence type="ECO:0000313" key="1">
    <source>
        <dbReference type="EMBL" id="OYD07751.1"/>
    </source>
</evidence>
<proteinExistence type="predicted"/>
<gene>
    <name evidence="1" type="ORF">CHM34_09780</name>
</gene>
<keyword evidence="2" id="KW-1185">Reference proteome</keyword>
<organism evidence="1 2">
    <name type="scientific">Paludifilum halophilum</name>
    <dbReference type="NCBI Taxonomy" id="1642702"/>
    <lineage>
        <taxon>Bacteria</taxon>
        <taxon>Bacillati</taxon>
        <taxon>Bacillota</taxon>
        <taxon>Bacilli</taxon>
        <taxon>Bacillales</taxon>
        <taxon>Thermoactinomycetaceae</taxon>
        <taxon>Paludifilum</taxon>
    </lineage>
</organism>
<protein>
    <recommendedName>
        <fullName evidence="3">Cytoplasmic protein</fullName>
    </recommendedName>
</protein>
<name>A0A235B690_9BACL</name>
<sequence length="183" mass="21363">MTTELQQKLDAFYHEVQKEEFLNKRGLANEVPYFIFDYPPEEELIVRAAVERYVQRLPIEVLHVNMFDLMMEQFSGVGVDSLLELEREEGTDELFDAMSPSLESRSLAKIIAERSRGKQMIFITRMGSVYPMIRTNSILYNLGDLKVNVPVVVFYPGSYSEQGLMMFNRFPTQRYYRAFSIKS</sequence>
<accession>A0A235B690</accession>